<accession>A0A8H4VK36</accession>
<dbReference type="CDD" id="cd18186">
    <property type="entry name" value="BTB_POZ_ZBTB_KLHL-like"/>
    <property type="match status" value="1"/>
</dbReference>
<feature type="region of interest" description="Disordered" evidence="1">
    <location>
        <begin position="1"/>
        <end position="22"/>
    </location>
</feature>
<evidence type="ECO:0000313" key="4">
    <source>
        <dbReference type="Proteomes" id="UP000521872"/>
    </source>
</evidence>
<feature type="compositionally biased region" description="Basic and acidic residues" evidence="1">
    <location>
        <begin position="11"/>
        <end position="22"/>
    </location>
</feature>
<dbReference type="InterPro" id="IPR000210">
    <property type="entry name" value="BTB/POZ_dom"/>
</dbReference>
<reference evidence="3 4" key="1">
    <citation type="submission" date="2019-12" db="EMBL/GenBank/DDBJ databases">
        <authorList>
            <person name="Floudas D."/>
            <person name="Bentzer J."/>
            <person name="Ahren D."/>
            <person name="Johansson T."/>
            <person name="Persson P."/>
            <person name="Tunlid A."/>
        </authorList>
    </citation>
    <scope>NUCLEOTIDE SEQUENCE [LARGE SCALE GENOMIC DNA]</scope>
    <source>
        <strain evidence="3 4">CBS 102.39</strain>
    </source>
</reference>
<gene>
    <name evidence="3" type="ORF">D9613_006677</name>
</gene>
<dbReference type="AlphaFoldDB" id="A0A8H4VK36"/>
<dbReference type="Proteomes" id="UP000521872">
    <property type="component" value="Unassembled WGS sequence"/>
</dbReference>
<organism evidence="3 4">
    <name type="scientific">Agrocybe pediades</name>
    <dbReference type="NCBI Taxonomy" id="84607"/>
    <lineage>
        <taxon>Eukaryota</taxon>
        <taxon>Fungi</taxon>
        <taxon>Dikarya</taxon>
        <taxon>Basidiomycota</taxon>
        <taxon>Agaricomycotina</taxon>
        <taxon>Agaricomycetes</taxon>
        <taxon>Agaricomycetidae</taxon>
        <taxon>Agaricales</taxon>
        <taxon>Agaricineae</taxon>
        <taxon>Strophariaceae</taxon>
        <taxon>Agrocybe</taxon>
    </lineage>
</organism>
<dbReference type="SUPFAM" id="SSF54695">
    <property type="entry name" value="POZ domain"/>
    <property type="match status" value="1"/>
</dbReference>
<keyword evidence="4" id="KW-1185">Reference proteome</keyword>
<evidence type="ECO:0000259" key="2">
    <source>
        <dbReference type="PROSITE" id="PS50097"/>
    </source>
</evidence>
<dbReference type="PROSITE" id="PS50097">
    <property type="entry name" value="BTB"/>
    <property type="match status" value="1"/>
</dbReference>
<evidence type="ECO:0000256" key="1">
    <source>
        <dbReference type="SAM" id="MobiDB-lite"/>
    </source>
</evidence>
<dbReference type="EMBL" id="JAACJL010000058">
    <property type="protein sequence ID" value="KAF4610799.1"/>
    <property type="molecule type" value="Genomic_DNA"/>
</dbReference>
<dbReference type="Pfam" id="PF00651">
    <property type="entry name" value="BTB"/>
    <property type="match status" value="1"/>
</dbReference>
<sequence>MTSTPAKRQKMKEDTANATEHGDTQKSYLWFDDGNVVLQAEKTLFRVHKSVLALHSEVFSDMFRLPLPSDNSSQPMFEEGCPLILLSDLADDVASLLSNIYENQKRVSQR</sequence>
<name>A0A8H4VK36_9AGAR</name>
<protein>
    <recommendedName>
        <fullName evidence="2">BTB domain-containing protein</fullName>
    </recommendedName>
</protein>
<dbReference type="Gene3D" id="3.30.710.10">
    <property type="entry name" value="Potassium Channel Kv1.1, Chain A"/>
    <property type="match status" value="1"/>
</dbReference>
<dbReference type="InterPro" id="IPR011333">
    <property type="entry name" value="SKP1/BTB/POZ_sf"/>
</dbReference>
<evidence type="ECO:0000313" key="3">
    <source>
        <dbReference type="EMBL" id="KAF4610799.1"/>
    </source>
</evidence>
<proteinExistence type="predicted"/>
<feature type="domain" description="BTB" evidence="2">
    <location>
        <begin position="34"/>
        <end position="109"/>
    </location>
</feature>
<comment type="caution">
    <text evidence="3">The sequence shown here is derived from an EMBL/GenBank/DDBJ whole genome shotgun (WGS) entry which is preliminary data.</text>
</comment>